<dbReference type="Proteomes" id="UP000284006">
    <property type="component" value="Unassembled WGS sequence"/>
</dbReference>
<dbReference type="Gene3D" id="3.40.50.720">
    <property type="entry name" value="NAD(P)-binding Rossmann-like Domain"/>
    <property type="match status" value="1"/>
</dbReference>
<dbReference type="RefSeq" id="WP_119809721.1">
    <property type="nucleotide sequence ID" value="NZ_QYUP01000044.1"/>
</dbReference>
<organism evidence="2 3">
    <name type="scientific">Massilia cavernae</name>
    <dbReference type="NCBI Taxonomy" id="2320864"/>
    <lineage>
        <taxon>Bacteria</taxon>
        <taxon>Pseudomonadati</taxon>
        <taxon>Pseudomonadota</taxon>
        <taxon>Betaproteobacteria</taxon>
        <taxon>Burkholderiales</taxon>
        <taxon>Oxalobacteraceae</taxon>
        <taxon>Telluria group</taxon>
        <taxon>Massilia</taxon>
    </lineage>
</organism>
<comment type="caution">
    <text evidence="2">The sequence shown here is derived from an EMBL/GenBank/DDBJ whole genome shotgun (WGS) entry which is preliminary data.</text>
</comment>
<dbReference type="EMBL" id="QYUP01000044">
    <property type="protein sequence ID" value="RJG23251.1"/>
    <property type="molecule type" value="Genomic_DNA"/>
</dbReference>
<keyword evidence="2" id="KW-0548">Nucleotidyltransferase</keyword>
<evidence type="ECO:0000313" key="3">
    <source>
        <dbReference type="Proteomes" id="UP000284006"/>
    </source>
</evidence>
<dbReference type="PANTHER" id="PTHR43267">
    <property type="entry name" value="TRNA THREONYLCARBAMOYLADENOSINE DEHYDRATASE"/>
    <property type="match status" value="1"/>
</dbReference>
<protein>
    <submittedName>
        <fullName evidence="2">ThiF family adenylyltransferase</fullName>
    </submittedName>
</protein>
<evidence type="ECO:0000313" key="2">
    <source>
        <dbReference type="EMBL" id="RJG23251.1"/>
    </source>
</evidence>
<dbReference type="GO" id="GO:0061504">
    <property type="term" value="P:cyclic threonylcarbamoyladenosine biosynthetic process"/>
    <property type="evidence" value="ECO:0007669"/>
    <property type="project" value="TreeGrafter"/>
</dbReference>
<sequence length="296" mass="32268">MINPFSYSEAFSRNIGWVTRDEQEKLRTSRVAIAGMGGVGGVYAVTLARLGVGSFHLADFDTYDIANFNRQVGAMMSTRGKPKVEVIAAMVRDINPEADIRIFPQGVTEANLPEFLGGRDLYVDGLDFFVFDIRQKTFAACAAMGIPATTVAPLGMGAAFLNFLPGKMTFEEYFGWGDLPEADKAVRFLVGLAPARLHQGYLVDPSAVNFAERRGPSTIIAVQLCAGLAAAQALKILLKRGKVLAAPHGMQFDPYRNKLVHTWRPGGNDRNPIQRLAVAIGRRHLAKLLRQSSQAS</sequence>
<gene>
    <name evidence="2" type="ORF">D3872_04770</name>
</gene>
<evidence type="ECO:0000259" key="1">
    <source>
        <dbReference type="Pfam" id="PF00899"/>
    </source>
</evidence>
<dbReference type="InterPro" id="IPR035985">
    <property type="entry name" value="Ubiquitin-activating_enz"/>
</dbReference>
<dbReference type="PANTHER" id="PTHR43267:SF1">
    <property type="entry name" value="TRNA THREONYLCARBAMOYLADENOSINE DEHYDRATASE"/>
    <property type="match status" value="1"/>
</dbReference>
<feature type="domain" description="THIF-type NAD/FAD binding fold" evidence="1">
    <location>
        <begin position="12"/>
        <end position="264"/>
    </location>
</feature>
<accession>A0A418Y6B1</accession>
<dbReference type="NCBIfam" id="NF006077">
    <property type="entry name" value="PRK08223.1"/>
    <property type="match status" value="1"/>
</dbReference>
<dbReference type="GO" id="GO:0061503">
    <property type="term" value="F:tRNA threonylcarbamoyladenosine dehydratase"/>
    <property type="evidence" value="ECO:0007669"/>
    <property type="project" value="TreeGrafter"/>
</dbReference>
<dbReference type="SUPFAM" id="SSF69572">
    <property type="entry name" value="Activating enzymes of the ubiquitin-like proteins"/>
    <property type="match status" value="1"/>
</dbReference>
<proteinExistence type="predicted"/>
<name>A0A418Y6B1_9BURK</name>
<keyword evidence="2" id="KW-0808">Transferase</keyword>
<reference evidence="2 3" key="1">
    <citation type="submission" date="2018-09" db="EMBL/GenBank/DDBJ databases">
        <authorList>
            <person name="Zhu H."/>
        </authorList>
    </citation>
    <scope>NUCLEOTIDE SEQUENCE [LARGE SCALE GENOMIC DNA]</scope>
    <source>
        <strain evidence="2 3">K1S02-61</strain>
    </source>
</reference>
<keyword evidence="3" id="KW-1185">Reference proteome</keyword>
<dbReference type="OrthoDB" id="272552at2"/>
<dbReference type="GO" id="GO:0016779">
    <property type="term" value="F:nucleotidyltransferase activity"/>
    <property type="evidence" value="ECO:0007669"/>
    <property type="project" value="UniProtKB-KW"/>
</dbReference>
<dbReference type="AlphaFoldDB" id="A0A418Y6B1"/>
<dbReference type="GO" id="GO:0008641">
    <property type="term" value="F:ubiquitin-like modifier activating enzyme activity"/>
    <property type="evidence" value="ECO:0007669"/>
    <property type="project" value="InterPro"/>
</dbReference>
<dbReference type="InterPro" id="IPR000594">
    <property type="entry name" value="ThiF_NAD_FAD-bd"/>
</dbReference>
<dbReference type="InterPro" id="IPR045886">
    <property type="entry name" value="ThiF/MoeB/HesA"/>
</dbReference>
<dbReference type="Pfam" id="PF00899">
    <property type="entry name" value="ThiF"/>
    <property type="match status" value="1"/>
</dbReference>